<evidence type="ECO:0000256" key="1">
    <source>
        <dbReference type="SAM" id="SignalP"/>
    </source>
</evidence>
<proteinExistence type="predicted"/>
<keyword evidence="1" id="KW-0732">Signal</keyword>
<reference evidence="3" key="1">
    <citation type="journal article" date="2019" name="Int. J. Syst. Evol. Microbiol.">
        <title>The Global Catalogue of Microorganisms (GCM) 10K type strain sequencing project: providing services to taxonomists for standard genome sequencing and annotation.</title>
        <authorList>
            <consortium name="The Broad Institute Genomics Platform"/>
            <consortium name="The Broad Institute Genome Sequencing Center for Infectious Disease"/>
            <person name="Wu L."/>
            <person name="Ma J."/>
        </authorList>
    </citation>
    <scope>NUCLEOTIDE SEQUENCE [LARGE SCALE GENOMIC DNA]</scope>
    <source>
        <strain evidence="3">CCUG 15531</strain>
    </source>
</reference>
<organism evidence="2 3">
    <name type="scientific">Fredinandcohnia salidurans</name>
    <dbReference type="NCBI Taxonomy" id="2595041"/>
    <lineage>
        <taxon>Bacteria</taxon>
        <taxon>Bacillati</taxon>
        <taxon>Bacillota</taxon>
        <taxon>Bacilli</taxon>
        <taxon>Bacillales</taxon>
        <taxon>Bacillaceae</taxon>
        <taxon>Fredinandcohnia</taxon>
    </lineage>
</organism>
<sequence>MIKRGSFILIFVSFLLVSCNKQSATPPSPSQSIDQTEGCPNGEVIEWVDVLMINDIKYEHHFPDASDEQSSIVIEKGEKLGDVTFMMSEHACSDHVMKNGDAAYLPEGTSIYEVKGYPSSFIVTAGDNVFVVDENKKAKTAGELYPLDGLVKNIHFESTEDGSRLHTFSDESKKQFIEAWYPLVLGDLDTLYKTGKFEGERVFIEMELTNGVSFRLLYWLDSNTFHSGAIGNDEIQTVIVSELEKLDKKNTDLDSMKKNPSSSR</sequence>
<evidence type="ECO:0008006" key="4">
    <source>
        <dbReference type="Google" id="ProtNLM"/>
    </source>
</evidence>
<dbReference type="Proteomes" id="UP001597227">
    <property type="component" value="Unassembled WGS sequence"/>
</dbReference>
<feature type="chain" id="PRO_5047108885" description="Lipoprotein" evidence="1">
    <location>
        <begin position="25"/>
        <end position="264"/>
    </location>
</feature>
<accession>A0ABW4MM91</accession>
<dbReference type="PROSITE" id="PS51257">
    <property type="entry name" value="PROKAR_LIPOPROTEIN"/>
    <property type="match status" value="1"/>
</dbReference>
<keyword evidence="3" id="KW-1185">Reference proteome</keyword>
<dbReference type="RefSeq" id="WP_388036937.1">
    <property type="nucleotide sequence ID" value="NZ_JBHUEK010000010.1"/>
</dbReference>
<dbReference type="EMBL" id="JBHUEK010000010">
    <property type="protein sequence ID" value="MFD1778601.1"/>
    <property type="molecule type" value="Genomic_DNA"/>
</dbReference>
<comment type="caution">
    <text evidence="2">The sequence shown here is derived from an EMBL/GenBank/DDBJ whole genome shotgun (WGS) entry which is preliminary data.</text>
</comment>
<feature type="signal peptide" evidence="1">
    <location>
        <begin position="1"/>
        <end position="24"/>
    </location>
</feature>
<name>A0ABW4MM91_9BACI</name>
<protein>
    <recommendedName>
        <fullName evidence="4">Lipoprotein</fullName>
    </recommendedName>
</protein>
<evidence type="ECO:0000313" key="2">
    <source>
        <dbReference type="EMBL" id="MFD1778601.1"/>
    </source>
</evidence>
<evidence type="ECO:0000313" key="3">
    <source>
        <dbReference type="Proteomes" id="UP001597227"/>
    </source>
</evidence>
<gene>
    <name evidence="2" type="ORF">ACFSFW_07965</name>
</gene>